<protein>
    <recommendedName>
        <fullName evidence="1">Ataxin 2 SM domain-containing protein</fullName>
    </recommendedName>
</protein>
<keyword evidence="3" id="KW-1185">Reference proteome</keyword>
<dbReference type="Proteomes" id="UP000218231">
    <property type="component" value="Unassembled WGS sequence"/>
</dbReference>
<sequence>MAANANPVLLAVLYDLHGKDVLIETVDKSKWRGIFSACSPENLKIGTKLTYQITESNKANLLPLKSEVVPRLTFKFVDIVAITTILEVEGASDILDAKTVMKKNQIHILPDERECASTGTLKRAI</sequence>
<evidence type="ECO:0000313" key="3">
    <source>
        <dbReference type="Proteomes" id="UP000218231"/>
    </source>
</evidence>
<accession>A0A2A2KV92</accession>
<dbReference type="Pfam" id="PF14438">
    <property type="entry name" value="SM-ATX"/>
    <property type="match status" value="1"/>
</dbReference>
<evidence type="ECO:0000313" key="2">
    <source>
        <dbReference type="EMBL" id="PAV77870.1"/>
    </source>
</evidence>
<dbReference type="AlphaFoldDB" id="A0A2A2KV92"/>
<proteinExistence type="predicted"/>
<gene>
    <name evidence="2" type="ORF">WR25_00281</name>
</gene>
<dbReference type="OrthoDB" id="2275718at2759"/>
<comment type="caution">
    <text evidence="2">The sequence shown here is derived from an EMBL/GenBank/DDBJ whole genome shotgun (WGS) entry which is preliminary data.</text>
</comment>
<reference evidence="2 3" key="1">
    <citation type="journal article" date="2017" name="Curr. Biol.">
        <title>Genome architecture and evolution of a unichromosomal asexual nematode.</title>
        <authorList>
            <person name="Fradin H."/>
            <person name="Zegar C."/>
            <person name="Gutwein M."/>
            <person name="Lucas J."/>
            <person name="Kovtun M."/>
            <person name="Corcoran D."/>
            <person name="Baugh L.R."/>
            <person name="Kiontke K."/>
            <person name="Gunsalus K."/>
            <person name="Fitch D.H."/>
            <person name="Piano F."/>
        </authorList>
    </citation>
    <scope>NUCLEOTIDE SEQUENCE [LARGE SCALE GENOMIC DNA]</scope>
    <source>
        <strain evidence="2">PF1309</strain>
    </source>
</reference>
<evidence type="ECO:0000259" key="1">
    <source>
        <dbReference type="Pfam" id="PF14438"/>
    </source>
</evidence>
<dbReference type="STRING" id="2018661.A0A2A2KV92"/>
<dbReference type="InterPro" id="IPR025852">
    <property type="entry name" value="SM_dom_ATX"/>
</dbReference>
<organism evidence="2 3">
    <name type="scientific">Diploscapter pachys</name>
    <dbReference type="NCBI Taxonomy" id="2018661"/>
    <lineage>
        <taxon>Eukaryota</taxon>
        <taxon>Metazoa</taxon>
        <taxon>Ecdysozoa</taxon>
        <taxon>Nematoda</taxon>
        <taxon>Chromadorea</taxon>
        <taxon>Rhabditida</taxon>
        <taxon>Rhabditina</taxon>
        <taxon>Rhabditomorpha</taxon>
        <taxon>Rhabditoidea</taxon>
        <taxon>Rhabditidae</taxon>
        <taxon>Diploscapter</taxon>
    </lineage>
</organism>
<dbReference type="EMBL" id="LIAE01007646">
    <property type="protein sequence ID" value="PAV77870.1"/>
    <property type="molecule type" value="Genomic_DNA"/>
</dbReference>
<feature type="domain" description="Ataxin 2 SM" evidence="1">
    <location>
        <begin position="9"/>
        <end position="83"/>
    </location>
</feature>
<name>A0A2A2KV92_9BILA</name>